<dbReference type="InterPro" id="IPR043130">
    <property type="entry name" value="CDP-OH_PTrfase_TM_dom"/>
</dbReference>
<evidence type="ECO:0000313" key="2">
    <source>
        <dbReference type="EMBL" id="CAA9321070.1"/>
    </source>
</evidence>
<dbReference type="GO" id="GO:0016020">
    <property type="term" value="C:membrane"/>
    <property type="evidence" value="ECO:0007669"/>
    <property type="project" value="InterPro"/>
</dbReference>
<keyword evidence="2" id="KW-0808">Transferase</keyword>
<feature type="transmembrane region" description="Helical" evidence="1">
    <location>
        <begin position="225"/>
        <end position="245"/>
    </location>
</feature>
<feature type="transmembrane region" description="Helical" evidence="1">
    <location>
        <begin position="202"/>
        <end position="219"/>
    </location>
</feature>
<dbReference type="Pfam" id="PF01066">
    <property type="entry name" value="CDP-OH_P_transf"/>
    <property type="match status" value="1"/>
</dbReference>
<dbReference type="GO" id="GO:0016780">
    <property type="term" value="F:phosphotransferase activity, for other substituted phosphate groups"/>
    <property type="evidence" value="ECO:0007669"/>
    <property type="project" value="InterPro"/>
</dbReference>
<dbReference type="Gene3D" id="1.20.120.1760">
    <property type="match status" value="1"/>
</dbReference>
<feature type="transmembrane region" description="Helical" evidence="1">
    <location>
        <begin position="86"/>
        <end position="118"/>
    </location>
</feature>
<feature type="transmembrane region" description="Helical" evidence="1">
    <location>
        <begin position="149"/>
        <end position="175"/>
    </location>
</feature>
<reference evidence="2" key="1">
    <citation type="submission" date="2020-02" db="EMBL/GenBank/DDBJ databases">
        <authorList>
            <person name="Meier V. D."/>
        </authorList>
    </citation>
    <scope>NUCLEOTIDE SEQUENCE</scope>
    <source>
        <strain evidence="2">AVDCRST_MAG07</strain>
    </source>
</reference>
<gene>
    <name evidence="2" type="ORF">AVDCRST_MAG07-1256</name>
</gene>
<accession>A0A6J4L183</accession>
<dbReference type="InterPro" id="IPR000462">
    <property type="entry name" value="CDP-OH_P_trans"/>
</dbReference>
<dbReference type="AlphaFoldDB" id="A0A6J4L183"/>
<keyword evidence="1" id="KW-1133">Transmembrane helix</keyword>
<feature type="transmembrane region" description="Helical" evidence="1">
    <location>
        <begin position="57"/>
        <end position="74"/>
    </location>
</feature>
<sequence>MTRGQWSLLALAVLGLALLVLALVTARRPAQPVPDRDGYFDRWSTTHGGYDPRTGSVWVRGWLSIVLLLARPLARRGVQPDVVTYASLWLALLVLALSGLGGGWAVLAGVLVVASALLDSLDGGLAVLEDRQTSWGYVLDSVVDRCSDVVWVLAAVAVGCPLELALAVVFGVFLLEYLRARAGNAGFGEVGTVTVAERPTRVIVLAPTLALCGALPAYAGVVSVVGPAVLLGLTAVGVGQLGVVVRRALG</sequence>
<proteinExistence type="predicted"/>
<protein>
    <submittedName>
        <fullName evidence="2">CDP-alcohol phosphatidyltransferase</fullName>
    </submittedName>
</protein>
<dbReference type="EMBL" id="CADCUB010000061">
    <property type="protein sequence ID" value="CAA9321070.1"/>
    <property type="molecule type" value="Genomic_DNA"/>
</dbReference>
<name>A0A6J4L183_9ACTN</name>
<organism evidence="2">
    <name type="scientific">uncultured Frankineae bacterium</name>
    <dbReference type="NCBI Taxonomy" id="437475"/>
    <lineage>
        <taxon>Bacteria</taxon>
        <taxon>Bacillati</taxon>
        <taxon>Actinomycetota</taxon>
        <taxon>Actinomycetes</taxon>
        <taxon>Frankiales</taxon>
        <taxon>environmental samples</taxon>
    </lineage>
</organism>
<evidence type="ECO:0000256" key="1">
    <source>
        <dbReference type="SAM" id="Phobius"/>
    </source>
</evidence>
<keyword evidence="1" id="KW-0812">Transmembrane</keyword>
<keyword evidence="1" id="KW-0472">Membrane</keyword>
<dbReference type="GO" id="GO:0008654">
    <property type="term" value="P:phospholipid biosynthetic process"/>
    <property type="evidence" value="ECO:0007669"/>
    <property type="project" value="InterPro"/>
</dbReference>